<comment type="caution">
    <text evidence="1">The sequence shown here is derived from an EMBL/GenBank/DDBJ whole genome shotgun (WGS) entry which is preliminary data.</text>
</comment>
<dbReference type="PATRIC" id="fig|942150.3.peg.1094"/>
<evidence type="ECO:0008006" key="3">
    <source>
        <dbReference type="Google" id="ProtNLM"/>
    </source>
</evidence>
<accession>A0A0R2M7D9</accession>
<proteinExistence type="predicted"/>
<sequence>MSLAETRTAAEKATATEKWSEAASLWETVYQAEQTADNNYQLVTALVADEQFLAASTTAAEFEQTYLKTDQAADLYLTALLKSHQFIPAHILLNARQVSSWTHGAQNRIQAAENQAEQTMATTLDTTMRQFYHLSDQPVGAQTERLQAAKHLTYGKYLTAAKFLLVDPFLHQLSRVEVLYTLCAMGVPDEVTMQTFDEQRVTVVPATLPAMGEDATSLAVQQVLTEMIGQDDPTLYAGLQALLSLQLMFLYPQIERVILDAEVWVKVFVGLQTGQLSENNNPQTSRIVAVQQKIQQMIQDLQK</sequence>
<organism evidence="1 2">
    <name type="scientific">Lactiplantibacillus xiangfangensis</name>
    <dbReference type="NCBI Taxonomy" id="942150"/>
    <lineage>
        <taxon>Bacteria</taxon>
        <taxon>Bacillati</taxon>
        <taxon>Bacillota</taxon>
        <taxon>Bacilli</taxon>
        <taxon>Lactobacillales</taxon>
        <taxon>Lactobacillaceae</taxon>
        <taxon>Lactiplantibacillus</taxon>
    </lineage>
</organism>
<evidence type="ECO:0000313" key="1">
    <source>
        <dbReference type="EMBL" id="KRO07899.1"/>
    </source>
</evidence>
<evidence type="ECO:0000313" key="2">
    <source>
        <dbReference type="Proteomes" id="UP000051783"/>
    </source>
</evidence>
<reference evidence="1 2" key="1">
    <citation type="journal article" date="2015" name="Genome Announc.">
        <title>Expanding the biotechnology potential of lactobacilli through comparative genomics of 213 strains and associated genera.</title>
        <authorList>
            <person name="Sun Z."/>
            <person name="Harris H.M."/>
            <person name="McCann A."/>
            <person name="Guo C."/>
            <person name="Argimon S."/>
            <person name="Zhang W."/>
            <person name="Yang X."/>
            <person name="Jeffery I.B."/>
            <person name="Cooney J.C."/>
            <person name="Kagawa T.F."/>
            <person name="Liu W."/>
            <person name="Song Y."/>
            <person name="Salvetti E."/>
            <person name="Wrobel A."/>
            <person name="Rasinkangas P."/>
            <person name="Parkhill J."/>
            <person name="Rea M.C."/>
            <person name="O'Sullivan O."/>
            <person name="Ritari J."/>
            <person name="Douillard F.P."/>
            <person name="Paul Ross R."/>
            <person name="Yang R."/>
            <person name="Briner A.E."/>
            <person name="Felis G.E."/>
            <person name="de Vos W.M."/>
            <person name="Barrangou R."/>
            <person name="Klaenhammer T.R."/>
            <person name="Caufield P.W."/>
            <person name="Cui Y."/>
            <person name="Zhang H."/>
            <person name="O'Toole P.W."/>
        </authorList>
    </citation>
    <scope>NUCLEOTIDE SEQUENCE [LARGE SCALE GENOMIC DNA]</scope>
    <source>
        <strain evidence="1 2">LMG 26013</strain>
    </source>
</reference>
<dbReference type="EMBL" id="JQCL01000095">
    <property type="protein sequence ID" value="KRO07899.1"/>
    <property type="molecule type" value="Genomic_DNA"/>
</dbReference>
<protein>
    <recommendedName>
        <fullName evidence="3">TPR repeat-containing protein</fullName>
    </recommendedName>
</protein>
<dbReference type="STRING" id="942150.IV64_GL001059"/>
<name>A0A0R2M7D9_9LACO</name>
<keyword evidence="2" id="KW-1185">Reference proteome</keyword>
<dbReference type="OrthoDB" id="1655898at2"/>
<dbReference type="AlphaFoldDB" id="A0A0R2M7D9"/>
<gene>
    <name evidence="1" type="ORF">IV64_GL001059</name>
</gene>
<dbReference type="RefSeq" id="WP_057707445.1">
    <property type="nucleotide sequence ID" value="NZ_JQCL01000095.1"/>
</dbReference>
<dbReference type="Proteomes" id="UP000051783">
    <property type="component" value="Unassembled WGS sequence"/>
</dbReference>